<name>A0A9P1CAF1_9DINO</name>
<feature type="compositionally biased region" description="Basic and acidic residues" evidence="1">
    <location>
        <begin position="644"/>
        <end position="660"/>
    </location>
</feature>
<gene>
    <name evidence="2" type="ORF">C1SCF055_LOCUS14813</name>
</gene>
<protein>
    <submittedName>
        <fullName evidence="4">Peptidylprolyl isomerase</fullName>
    </submittedName>
</protein>
<dbReference type="EMBL" id="CAMXCT030001178">
    <property type="protein sequence ID" value="CAL4774865.1"/>
    <property type="molecule type" value="Genomic_DNA"/>
</dbReference>
<dbReference type="EMBL" id="CAMXCT020001178">
    <property type="protein sequence ID" value="CAL1140928.1"/>
    <property type="molecule type" value="Genomic_DNA"/>
</dbReference>
<comment type="caution">
    <text evidence="2">The sequence shown here is derived from an EMBL/GenBank/DDBJ whole genome shotgun (WGS) entry which is preliminary data.</text>
</comment>
<organism evidence="2">
    <name type="scientific">Cladocopium goreaui</name>
    <dbReference type="NCBI Taxonomy" id="2562237"/>
    <lineage>
        <taxon>Eukaryota</taxon>
        <taxon>Sar</taxon>
        <taxon>Alveolata</taxon>
        <taxon>Dinophyceae</taxon>
        <taxon>Suessiales</taxon>
        <taxon>Symbiodiniaceae</taxon>
        <taxon>Cladocopium</taxon>
    </lineage>
</organism>
<evidence type="ECO:0000313" key="5">
    <source>
        <dbReference type="Proteomes" id="UP001152797"/>
    </source>
</evidence>
<feature type="region of interest" description="Disordered" evidence="1">
    <location>
        <begin position="631"/>
        <end position="660"/>
    </location>
</feature>
<evidence type="ECO:0000313" key="2">
    <source>
        <dbReference type="EMBL" id="CAI3987553.1"/>
    </source>
</evidence>
<reference evidence="2" key="1">
    <citation type="submission" date="2022-10" db="EMBL/GenBank/DDBJ databases">
        <authorList>
            <person name="Chen Y."/>
            <person name="Dougan E. K."/>
            <person name="Chan C."/>
            <person name="Rhodes N."/>
            <person name="Thang M."/>
        </authorList>
    </citation>
    <scope>NUCLEOTIDE SEQUENCE</scope>
</reference>
<dbReference type="Proteomes" id="UP001152797">
    <property type="component" value="Unassembled WGS sequence"/>
</dbReference>
<reference evidence="3" key="2">
    <citation type="submission" date="2024-04" db="EMBL/GenBank/DDBJ databases">
        <authorList>
            <person name="Chen Y."/>
            <person name="Shah S."/>
            <person name="Dougan E. K."/>
            <person name="Thang M."/>
            <person name="Chan C."/>
        </authorList>
    </citation>
    <scope>NUCLEOTIDE SEQUENCE [LARGE SCALE GENOMIC DNA]</scope>
</reference>
<dbReference type="AlphaFoldDB" id="A0A9P1CAF1"/>
<accession>A0A9P1CAF1</accession>
<dbReference type="GO" id="GO:0016853">
    <property type="term" value="F:isomerase activity"/>
    <property type="evidence" value="ECO:0007669"/>
    <property type="project" value="UniProtKB-KW"/>
</dbReference>
<evidence type="ECO:0000313" key="3">
    <source>
        <dbReference type="EMBL" id="CAL1140928.1"/>
    </source>
</evidence>
<evidence type="ECO:0000313" key="4">
    <source>
        <dbReference type="EMBL" id="CAL4774865.1"/>
    </source>
</evidence>
<keyword evidence="5" id="KW-1185">Reference proteome</keyword>
<keyword evidence="4" id="KW-0413">Isomerase</keyword>
<proteinExistence type="predicted"/>
<dbReference type="EMBL" id="CAMXCT010001178">
    <property type="protein sequence ID" value="CAI3987553.1"/>
    <property type="molecule type" value="Genomic_DNA"/>
</dbReference>
<feature type="region of interest" description="Disordered" evidence="1">
    <location>
        <begin position="746"/>
        <end position="770"/>
    </location>
</feature>
<evidence type="ECO:0000256" key="1">
    <source>
        <dbReference type="SAM" id="MobiDB-lite"/>
    </source>
</evidence>
<feature type="compositionally biased region" description="Polar residues" evidence="1">
    <location>
        <begin position="746"/>
        <end position="758"/>
    </location>
</feature>
<sequence length="1129" mass="124969">MAGAAEYVWGMVIIGTHRLQSHLQLSEGVMTCTIPDKDFQHVPPRQVERLEAHEDIFIPGNGYPALRYLLVCRSDDGQSVLFRGPAAMADCIYCKKMPLKTVVIKLTGHLENRPDWDQPLIRFKAWMAASGECLKADGWLLPSSDRIYPRQIQDLARHHIKDSHGPNGHEPLAADDSPLGASLHRGHAKDEAVEQDGATLRAHDSFSAVPLRVATLQRRSETHGKFYAYYWSLIQHGQRGLTREDLWHTVSIVRSNNVGRLQGGVSCLTKVITQLFTPLESGLLLTLHSGRKVFLFGRLRCLIGDEAALKAMWAVKGAAGTLPCLFCWNVVQARSDLHLSDPSGTLVPHTCFDIGELQLRTDAELAAAALMLSSEKPLRTKKAFDVQVDAVTLEGLIQRHLTAFKNAHGEDELVPKFHYALHLPPLLRQHGLLISCWTHERKHKSLKLFANQVSNAGTWYEMSVLREVTHSAMNCILDFKPSDIRLQKPKPSRKMKCAILELDFLRCMDGAFVATVADIHGLTCHAGDVALLRLDGSECVGRVHLHAARGCIDPAEVRTVICWWQLTHREVDSAITVCRYVRQCFNGCLTLAQQRCRCAHFAEFNSQSTWHCAAFFENYSYVIHDEMHTPRDATRGRQNGVDRSCVETPEKPRFPKSRQMDARDTFSHEKIWKIPALNLNADANEFIPGSFASLLPAILPSVPTNPCIPSPVPPGLEMCGLNGMGPAWDDMTTQFGMESGWEQSTLSTHLSSFPTSEASPKDLVDDGEESQSENRMLKLASCLLRFLMQAPVLETSDLMKIIETQLGEAEDSGPWCQRDLKTVSFTYKDLALLDARLAALLHKLSPELLARLPRQLNLDWDPTGMSWSFKEPPELRRLIAKKNKNPTLGQFSITFLSHASGCVPMHLDRMLKFKRAGIACLQGLDSSTPDLASGIIGKGYGKCCGKGPSGANTIMWDRSYWAFCASHECDAGLAVDLISADQAIRIACWRPRLEHSFDGSSEAFGHFLLSENVNLVVCADLSLVGGTSSAGLVPALLGLQSAMFEILGHEVLTPKPVLGDSDDFHALWDPCGIFFRGVEPTTALSGYTEGYLSKMFEGSSDLSSNFPDGKPVLFAEFGAGLSRDPDLKK</sequence>